<dbReference type="GO" id="GO:0006351">
    <property type="term" value="P:DNA-templated transcription"/>
    <property type="evidence" value="ECO:0007669"/>
    <property type="project" value="TreeGrafter"/>
</dbReference>
<dbReference type="SUPFAM" id="SSF46785">
    <property type="entry name" value="Winged helix' DNA-binding domain"/>
    <property type="match status" value="1"/>
</dbReference>
<dbReference type="InterPro" id="IPR000847">
    <property type="entry name" value="LysR_HTH_N"/>
</dbReference>
<organism evidence="6 7">
    <name type="scientific">Acinetobacter bereziniae</name>
    <name type="common">Acinetobacter genomosp. 10</name>
    <dbReference type="NCBI Taxonomy" id="106648"/>
    <lineage>
        <taxon>Bacteria</taxon>
        <taxon>Pseudomonadati</taxon>
        <taxon>Pseudomonadota</taxon>
        <taxon>Gammaproteobacteria</taxon>
        <taxon>Moraxellales</taxon>
        <taxon>Moraxellaceae</taxon>
        <taxon>Acinetobacter</taxon>
    </lineage>
</organism>
<evidence type="ECO:0000313" key="6">
    <source>
        <dbReference type="EMBL" id="KAF1011388.1"/>
    </source>
</evidence>
<keyword evidence="2" id="KW-0805">Transcription regulation</keyword>
<evidence type="ECO:0000256" key="4">
    <source>
        <dbReference type="ARBA" id="ARBA00023163"/>
    </source>
</evidence>
<dbReference type="Pfam" id="PF03466">
    <property type="entry name" value="LysR_substrate"/>
    <property type="match status" value="1"/>
</dbReference>
<dbReference type="PANTHER" id="PTHR30537:SF26">
    <property type="entry name" value="GLYCINE CLEAVAGE SYSTEM TRANSCRIPTIONAL ACTIVATOR"/>
    <property type="match status" value="1"/>
</dbReference>
<evidence type="ECO:0000259" key="5">
    <source>
        <dbReference type="PROSITE" id="PS50931"/>
    </source>
</evidence>
<proteinExistence type="inferred from homology"/>
<feature type="domain" description="HTH lysR-type" evidence="5">
    <location>
        <begin position="12"/>
        <end position="69"/>
    </location>
</feature>
<protein>
    <submittedName>
        <fullName evidence="6">Glycine cleavage system transcriptional activator</fullName>
    </submittedName>
</protein>
<dbReference type="PROSITE" id="PS50931">
    <property type="entry name" value="HTH_LYSR"/>
    <property type="match status" value="1"/>
</dbReference>
<dbReference type="Proteomes" id="UP000490535">
    <property type="component" value="Unassembled WGS sequence"/>
</dbReference>
<dbReference type="Pfam" id="PF00126">
    <property type="entry name" value="HTH_1"/>
    <property type="match status" value="1"/>
</dbReference>
<name>A0A833P9N4_ACIBZ</name>
<sequence length="193" mass="21836">MQNNLRIHKLLPSLDTLVCFEAVARTGSFTRASLELSLTQGAVSKQIKSLEEALRCTLFERNARGVHLTGAGAIFLEDMSVILHKLERTVLKTRAQQEKQAVSIICTQAVAHHWLFPRIVKFNQKYPDIMVRVISNNGINELSCNESDFGILYGNGNWPSLDHAPLFPEIVYPICKYNFERLCCIKDLKAKFS</sequence>
<accession>A0A833P9N4</accession>
<evidence type="ECO:0000256" key="1">
    <source>
        <dbReference type="ARBA" id="ARBA00009437"/>
    </source>
</evidence>
<comment type="caution">
    <text evidence="6">The sequence shown here is derived from an EMBL/GenBank/DDBJ whole genome shotgun (WGS) entry which is preliminary data.</text>
</comment>
<reference evidence="7" key="1">
    <citation type="journal article" date="2020" name="MBio">
        <title>Horizontal gene transfer to a defensive symbiont with a reduced genome amongst a multipartite beetle microbiome.</title>
        <authorList>
            <person name="Waterworth S.C."/>
            <person name="Florez L.V."/>
            <person name="Rees E.R."/>
            <person name="Hertweck C."/>
            <person name="Kaltenpoth M."/>
            <person name="Kwan J.C."/>
        </authorList>
    </citation>
    <scope>NUCLEOTIDE SEQUENCE [LARGE SCALE GENOMIC DNA]</scope>
</reference>
<gene>
    <name evidence="6" type="primary">gcvA_4</name>
    <name evidence="6" type="ORF">GAK29_04965</name>
</gene>
<comment type="similarity">
    <text evidence="1">Belongs to the LysR transcriptional regulatory family.</text>
</comment>
<evidence type="ECO:0000313" key="7">
    <source>
        <dbReference type="Proteomes" id="UP000490535"/>
    </source>
</evidence>
<dbReference type="GO" id="GO:0043565">
    <property type="term" value="F:sequence-specific DNA binding"/>
    <property type="evidence" value="ECO:0007669"/>
    <property type="project" value="TreeGrafter"/>
</dbReference>
<dbReference type="AlphaFoldDB" id="A0A833P9N4"/>
<evidence type="ECO:0000256" key="3">
    <source>
        <dbReference type="ARBA" id="ARBA00023125"/>
    </source>
</evidence>
<dbReference type="PANTHER" id="PTHR30537">
    <property type="entry name" value="HTH-TYPE TRANSCRIPTIONAL REGULATOR"/>
    <property type="match status" value="1"/>
</dbReference>
<dbReference type="InterPro" id="IPR036390">
    <property type="entry name" value="WH_DNA-bd_sf"/>
</dbReference>
<dbReference type="EMBL" id="WNDP01000291">
    <property type="protein sequence ID" value="KAF1011388.1"/>
    <property type="molecule type" value="Genomic_DNA"/>
</dbReference>
<dbReference type="SUPFAM" id="SSF53850">
    <property type="entry name" value="Periplasmic binding protein-like II"/>
    <property type="match status" value="1"/>
</dbReference>
<keyword evidence="4" id="KW-0804">Transcription</keyword>
<dbReference type="InterPro" id="IPR058163">
    <property type="entry name" value="LysR-type_TF_proteobact-type"/>
</dbReference>
<dbReference type="InterPro" id="IPR005119">
    <property type="entry name" value="LysR_subst-bd"/>
</dbReference>
<dbReference type="GO" id="GO:0003700">
    <property type="term" value="F:DNA-binding transcription factor activity"/>
    <property type="evidence" value="ECO:0007669"/>
    <property type="project" value="InterPro"/>
</dbReference>
<dbReference type="Gene3D" id="1.10.10.10">
    <property type="entry name" value="Winged helix-like DNA-binding domain superfamily/Winged helix DNA-binding domain"/>
    <property type="match status" value="1"/>
</dbReference>
<keyword evidence="3" id="KW-0238">DNA-binding</keyword>
<dbReference type="FunFam" id="1.10.10.10:FF:000001">
    <property type="entry name" value="LysR family transcriptional regulator"/>
    <property type="match status" value="1"/>
</dbReference>
<evidence type="ECO:0000256" key="2">
    <source>
        <dbReference type="ARBA" id="ARBA00023015"/>
    </source>
</evidence>
<dbReference type="PRINTS" id="PR00039">
    <property type="entry name" value="HTHLYSR"/>
</dbReference>
<dbReference type="InterPro" id="IPR036388">
    <property type="entry name" value="WH-like_DNA-bd_sf"/>
</dbReference>
<dbReference type="Gene3D" id="3.40.190.10">
    <property type="entry name" value="Periplasmic binding protein-like II"/>
    <property type="match status" value="1"/>
</dbReference>